<organism evidence="1 2">
    <name type="scientific">Streptomyces sannanensis</name>
    <dbReference type="NCBI Taxonomy" id="285536"/>
    <lineage>
        <taxon>Bacteria</taxon>
        <taxon>Bacillati</taxon>
        <taxon>Actinomycetota</taxon>
        <taxon>Actinomycetes</taxon>
        <taxon>Kitasatosporales</taxon>
        <taxon>Streptomycetaceae</taxon>
        <taxon>Streptomyces</taxon>
    </lineage>
</organism>
<dbReference type="RefSeq" id="WP_345037470.1">
    <property type="nucleotide sequence ID" value="NZ_BAAAYL010000001.1"/>
</dbReference>
<comment type="caution">
    <text evidence="1">The sequence shown here is derived from an EMBL/GenBank/DDBJ whole genome shotgun (WGS) entry which is preliminary data.</text>
</comment>
<dbReference type="Proteomes" id="UP001499990">
    <property type="component" value="Unassembled WGS sequence"/>
</dbReference>
<evidence type="ECO:0000313" key="2">
    <source>
        <dbReference type="Proteomes" id="UP001499990"/>
    </source>
</evidence>
<name>A0ABP6SC14_9ACTN</name>
<keyword evidence="2" id="KW-1185">Reference proteome</keyword>
<gene>
    <name evidence="1" type="ORF">GCM10020367_29350</name>
</gene>
<accession>A0ABP6SC14</accession>
<protein>
    <submittedName>
        <fullName evidence="1">Uncharacterized protein</fullName>
    </submittedName>
</protein>
<proteinExistence type="predicted"/>
<sequence length="80" mass="8991">MTKGHDLAQGWRLDRIPGKRVRRLADDRGLALPLWIVCDGEHHADAHLRMSLTEAEQLHAELCLALGDDGPRQTLACRQD</sequence>
<evidence type="ECO:0000313" key="1">
    <source>
        <dbReference type="EMBL" id="GAA3372758.1"/>
    </source>
</evidence>
<reference evidence="2" key="1">
    <citation type="journal article" date="2019" name="Int. J. Syst. Evol. Microbiol.">
        <title>The Global Catalogue of Microorganisms (GCM) 10K type strain sequencing project: providing services to taxonomists for standard genome sequencing and annotation.</title>
        <authorList>
            <consortium name="The Broad Institute Genomics Platform"/>
            <consortium name="The Broad Institute Genome Sequencing Center for Infectious Disease"/>
            <person name="Wu L."/>
            <person name="Ma J."/>
        </authorList>
    </citation>
    <scope>NUCLEOTIDE SEQUENCE [LARGE SCALE GENOMIC DNA]</scope>
    <source>
        <strain evidence="2">JCM 9651</strain>
    </source>
</reference>
<dbReference type="EMBL" id="BAAAYL010000001">
    <property type="protein sequence ID" value="GAA3372758.1"/>
    <property type="molecule type" value="Genomic_DNA"/>
</dbReference>